<dbReference type="InterPro" id="IPR011604">
    <property type="entry name" value="PDDEXK-like_dom_sf"/>
</dbReference>
<keyword evidence="4" id="KW-0347">Helicase</keyword>
<keyword evidence="1" id="KW-0547">Nucleotide-binding</keyword>
<evidence type="ECO:0000259" key="9">
    <source>
        <dbReference type="Pfam" id="PF12705"/>
    </source>
</evidence>
<proteinExistence type="predicted"/>
<evidence type="ECO:0000256" key="6">
    <source>
        <dbReference type="ARBA" id="ARBA00023125"/>
    </source>
</evidence>
<dbReference type="InterPro" id="IPR038726">
    <property type="entry name" value="PDDEXK_AddAB-type"/>
</dbReference>
<name>A0ABS4JPY0_9FIRM</name>
<accession>A0ABS4JPY0</accession>
<keyword evidence="2" id="KW-0227">DNA damage</keyword>
<dbReference type="Proteomes" id="UP001519289">
    <property type="component" value="Unassembled WGS sequence"/>
</dbReference>
<evidence type="ECO:0000256" key="8">
    <source>
        <dbReference type="SAM" id="MobiDB-lite"/>
    </source>
</evidence>
<evidence type="ECO:0000256" key="3">
    <source>
        <dbReference type="ARBA" id="ARBA00022801"/>
    </source>
</evidence>
<evidence type="ECO:0000256" key="1">
    <source>
        <dbReference type="ARBA" id="ARBA00022741"/>
    </source>
</evidence>
<evidence type="ECO:0000256" key="7">
    <source>
        <dbReference type="ARBA" id="ARBA00023204"/>
    </source>
</evidence>
<sequence>MSLTPHQKLAERHLSALALRLFTECPLRFRRRYIDGLQLAGLPDDPDEQRALRQGERFHLMARRYYAGLQPGTLGDAGERAELEGWLDRLRRYLPRDPEKVYYPELELRLKEPFEQPSGPDQPALRLMAKFDLLTVESDGTATIYDWKTLRRMPAHQRLAEAFQTVVYRYVLCAAGGAYAPGGRFDPGRVTMVYWNPLRGGVEERFPYGAEPFAADGERLRRVVSEILSTPPDGFLPTGDERICARCEYRPLCHGQAAHWADGEGADVDVPVEEELSEEVAGGGDDPADLPLP</sequence>
<keyword evidence="3" id="KW-0378">Hydrolase</keyword>
<evidence type="ECO:0000313" key="10">
    <source>
        <dbReference type="EMBL" id="MBP2017031.1"/>
    </source>
</evidence>
<evidence type="ECO:0000256" key="2">
    <source>
        <dbReference type="ARBA" id="ARBA00022763"/>
    </source>
</evidence>
<dbReference type="RefSeq" id="WP_209465183.1">
    <property type="nucleotide sequence ID" value="NZ_JAGGLG010000002.1"/>
</dbReference>
<organism evidence="10 11">
    <name type="scientific">Symbiobacterium terraclitae</name>
    <dbReference type="NCBI Taxonomy" id="557451"/>
    <lineage>
        <taxon>Bacteria</taxon>
        <taxon>Bacillati</taxon>
        <taxon>Bacillota</taxon>
        <taxon>Clostridia</taxon>
        <taxon>Eubacteriales</taxon>
        <taxon>Symbiobacteriaceae</taxon>
        <taxon>Symbiobacterium</taxon>
    </lineage>
</organism>
<evidence type="ECO:0000256" key="4">
    <source>
        <dbReference type="ARBA" id="ARBA00022806"/>
    </source>
</evidence>
<gene>
    <name evidence="10" type="ORF">J2Z79_000405</name>
</gene>
<evidence type="ECO:0000313" key="11">
    <source>
        <dbReference type="Proteomes" id="UP001519289"/>
    </source>
</evidence>
<feature type="domain" description="PD-(D/E)XK endonuclease-like" evidence="9">
    <location>
        <begin position="13"/>
        <end position="254"/>
    </location>
</feature>
<keyword evidence="5" id="KW-0067">ATP-binding</keyword>
<protein>
    <recommendedName>
        <fullName evidence="9">PD-(D/E)XK endonuclease-like domain-containing protein</fullName>
    </recommendedName>
</protein>
<dbReference type="EMBL" id="JAGGLG010000002">
    <property type="protein sequence ID" value="MBP2017031.1"/>
    <property type="molecule type" value="Genomic_DNA"/>
</dbReference>
<feature type="region of interest" description="Disordered" evidence="8">
    <location>
        <begin position="274"/>
        <end position="293"/>
    </location>
</feature>
<dbReference type="Gene3D" id="3.90.320.10">
    <property type="match status" value="1"/>
</dbReference>
<keyword evidence="6" id="KW-0238">DNA-binding</keyword>
<keyword evidence="11" id="KW-1185">Reference proteome</keyword>
<keyword evidence="7" id="KW-0234">DNA repair</keyword>
<comment type="caution">
    <text evidence="10">The sequence shown here is derived from an EMBL/GenBank/DDBJ whole genome shotgun (WGS) entry which is preliminary data.</text>
</comment>
<dbReference type="Pfam" id="PF12705">
    <property type="entry name" value="PDDEXK_1"/>
    <property type="match status" value="1"/>
</dbReference>
<reference evidence="10 11" key="1">
    <citation type="submission" date="2021-03" db="EMBL/GenBank/DDBJ databases">
        <title>Genomic Encyclopedia of Type Strains, Phase IV (KMG-IV): sequencing the most valuable type-strain genomes for metagenomic binning, comparative biology and taxonomic classification.</title>
        <authorList>
            <person name="Goeker M."/>
        </authorList>
    </citation>
    <scope>NUCLEOTIDE SEQUENCE [LARGE SCALE GENOMIC DNA]</scope>
    <source>
        <strain evidence="10 11">DSM 27138</strain>
    </source>
</reference>
<evidence type="ECO:0000256" key="5">
    <source>
        <dbReference type="ARBA" id="ARBA00022840"/>
    </source>
</evidence>